<dbReference type="InterPro" id="IPR001496">
    <property type="entry name" value="SOCS_box"/>
</dbReference>
<evidence type="ECO:0000313" key="3">
    <source>
        <dbReference type="Proteomes" id="UP000887566"/>
    </source>
</evidence>
<sequence>MKKHWCRYITWDTHAVVGDRSNDADRARARVSHPTTSVLLSLPPPDGATRSRSSRPEIAPFALARRAVTTPQLAAMVSGRGASARLLPVGPARLAIVGPPVRVCCPPAVLSLANSAVRGPDVGSIARSLSLCLSLIRPGETRCSELSDRVAAAAMVVGGLRTSPAIPPPPSGGADGSVVVVVVVVCLLGFETAPSVVALISTVGGRWRPSHRRSRSLSFGRAQPLSVVSPLASLSLLRRVVVHFRRGRSSSLFTISRSIRSSHLSDSPVVDGGRTCPSRVRPLLLLRRRYRSKRADDDYYTTAPTTDGLRGDWPPRLLAVRQFFLSDRVASRRRRRRLCLSVSAATDRHHRGLQAVEKEERKTERGEWSAERLFLLVLPPTDEGAADRLLQRARPSPSITATLPLMQAETTQQLQPHKQRDRLHCSYCLSSPSESHYRRLQQQQQQFAAADLAARAARSTASWLAAVGRLRQRRGTPTTTTTSLWSCFGGRPLFSYSLRCSCSSPWCACRPYCSSCSMARPRPPPPPTDGQMAMPSRPRAPFIQVSSSWRADRISLALLSLVHICALTTSRCVPVHGQALPRRIGYNCPLISLPLPSPLLLYMRSAAIKKIMRAGRDETSCPVIS</sequence>
<name>A0A914WW87_9BILA</name>
<feature type="region of interest" description="Disordered" evidence="1">
    <location>
        <begin position="21"/>
        <end position="55"/>
    </location>
</feature>
<keyword evidence="3" id="KW-1185">Reference proteome</keyword>
<dbReference type="WBParaSite" id="PSAMB.scaffold534size47819.g6686.t1">
    <property type="protein sequence ID" value="PSAMB.scaffold534size47819.g6686.t1"/>
    <property type="gene ID" value="PSAMB.scaffold534size47819.g6686"/>
</dbReference>
<organism evidence="3 4">
    <name type="scientific">Plectus sambesii</name>
    <dbReference type="NCBI Taxonomy" id="2011161"/>
    <lineage>
        <taxon>Eukaryota</taxon>
        <taxon>Metazoa</taxon>
        <taxon>Ecdysozoa</taxon>
        <taxon>Nematoda</taxon>
        <taxon>Chromadorea</taxon>
        <taxon>Plectida</taxon>
        <taxon>Plectina</taxon>
        <taxon>Plectoidea</taxon>
        <taxon>Plectidae</taxon>
        <taxon>Plectus</taxon>
    </lineage>
</organism>
<dbReference type="AlphaFoldDB" id="A0A914WW87"/>
<evidence type="ECO:0000256" key="1">
    <source>
        <dbReference type="SAM" id="MobiDB-lite"/>
    </source>
</evidence>
<feature type="domain" description="SOCS box" evidence="2">
    <location>
        <begin position="560"/>
        <end position="609"/>
    </location>
</feature>
<proteinExistence type="predicted"/>
<feature type="compositionally biased region" description="Low complexity" evidence="1">
    <location>
        <begin position="32"/>
        <end position="41"/>
    </location>
</feature>
<protein>
    <submittedName>
        <fullName evidence="4">SOCS box domain-containing protein</fullName>
    </submittedName>
</protein>
<evidence type="ECO:0000259" key="2">
    <source>
        <dbReference type="PROSITE" id="PS50225"/>
    </source>
</evidence>
<reference evidence="4" key="1">
    <citation type="submission" date="2022-11" db="UniProtKB">
        <authorList>
            <consortium name="WormBaseParasite"/>
        </authorList>
    </citation>
    <scope>IDENTIFICATION</scope>
</reference>
<dbReference type="PROSITE" id="PS50225">
    <property type="entry name" value="SOCS"/>
    <property type="match status" value="1"/>
</dbReference>
<accession>A0A914WW87</accession>
<evidence type="ECO:0000313" key="4">
    <source>
        <dbReference type="WBParaSite" id="PSAMB.scaffold534size47819.g6686.t1"/>
    </source>
</evidence>
<dbReference type="Proteomes" id="UP000887566">
    <property type="component" value="Unplaced"/>
</dbReference>